<name>A0ABT7UX84_9LACO</name>
<accession>A0ABT7UX84</accession>
<dbReference type="Proteomes" id="UP001529343">
    <property type="component" value="Unassembled WGS sequence"/>
</dbReference>
<evidence type="ECO:0000313" key="3">
    <source>
        <dbReference type="Proteomes" id="UP001529343"/>
    </source>
</evidence>
<evidence type="ECO:0000256" key="1">
    <source>
        <dbReference type="SAM" id="MobiDB-lite"/>
    </source>
</evidence>
<dbReference type="RefSeq" id="WP_289585609.1">
    <property type="nucleotide sequence ID" value="NZ_JAUDDW010000001.1"/>
</dbReference>
<gene>
    <name evidence="2" type="ORF">QUW44_00575</name>
</gene>
<comment type="caution">
    <text evidence="2">The sequence shown here is derived from an EMBL/GenBank/DDBJ whole genome shotgun (WGS) entry which is preliminary data.</text>
</comment>
<feature type="compositionally biased region" description="Basic and acidic residues" evidence="1">
    <location>
        <begin position="39"/>
        <end position="75"/>
    </location>
</feature>
<dbReference type="EMBL" id="JAUDDW010000001">
    <property type="protein sequence ID" value="MDM8265670.1"/>
    <property type="molecule type" value="Genomic_DNA"/>
</dbReference>
<feature type="region of interest" description="Disordered" evidence="1">
    <location>
        <begin position="30"/>
        <end position="75"/>
    </location>
</feature>
<evidence type="ECO:0000313" key="2">
    <source>
        <dbReference type="EMBL" id="MDM8265670.1"/>
    </source>
</evidence>
<proteinExistence type="predicted"/>
<protein>
    <submittedName>
        <fullName evidence="2">Uncharacterized protein</fullName>
    </submittedName>
</protein>
<keyword evidence="3" id="KW-1185">Reference proteome</keyword>
<reference evidence="3" key="1">
    <citation type="submission" date="2023-06" db="EMBL/GenBank/DDBJ databases">
        <title>Identification and characterization of horizontal gene transfer across gut microbiota members of farm animals based on homology search.</title>
        <authorList>
            <person name="Zeman M."/>
            <person name="Kubasova T."/>
            <person name="Jahodarova E."/>
            <person name="Nykrynova M."/>
            <person name="Rychlik I."/>
        </authorList>
    </citation>
    <scope>NUCLEOTIDE SEQUENCE [LARGE SCALE GENOMIC DNA]</scope>
    <source>
        <strain evidence="3">161_Gplus</strain>
    </source>
</reference>
<sequence length="114" mass="13256">MAFEVPHKHDISLDGQEMRNQMIENFEAIEHEDQQDDQALTKETQDRADADKKLDGRIDDANNRMDQLDQEKATHNDVNDLRDELLKKIKHIILGTDEETVKTVIQEMKKEGTI</sequence>
<organism evidence="2 3">
    <name type="scientific">Limosilactobacillus pontis</name>
    <dbReference type="NCBI Taxonomy" id="35787"/>
    <lineage>
        <taxon>Bacteria</taxon>
        <taxon>Bacillati</taxon>
        <taxon>Bacillota</taxon>
        <taxon>Bacilli</taxon>
        <taxon>Lactobacillales</taxon>
        <taxon>Lactobacillaceae</taxon>
        <taxon>Limosilactobacillus</taxon>
    </lineage>
</organism>